<dbReference type="Proteomes" id="UP001519332">
    <property type="component" value="Unassembled WGS sequence"/>
</dbReference>
<name>A0ABS4T7Q1_9PSEU</name>
<evidence type="ECO:0000313" key="3">
    <source>
        <dbReference type="Proteomes" id="UP001519332"/>
    </source>
</evidence>
<proteinExistence type="predicted"/>
<accession>A0ABS4T7Q1</accession>
<feature type="signal peptide" evidence="1">
    <location>
        <begin position="1"/>
        <end position="24"/>
    </location>
</feature>
<dbReference type="Pfam" id="PF12079">
    <property type="entry name" value="DUF3558"/>
    <property type="match status" value="1"/>
</dbReference>
<evidence type="ECO:0000256" key="1">
    <source>
        <dbReference type="SAM" id="SignalP"/>
    </source>
</evidence>
<keyword evidence="3" id="KW-1185">Reference proteome</keyword>
<reference evidence="2 3" key="1">
    <citation type="submission" date="2021-03" db="EMBL/GenBank/DDBJ databases">
        <title>Sequencing the genomes of 1000 actinobacteria strains.</title>
        <authorList>
            <person name="Klenk H.-P."/>
        </authorList>
    </citation>
    <scope>NUCLEOTIDE SEQUENCE [LARGE SCALE GENOMIC DNA]</scope>
    <source>
        <strain evidence="2 3">DSM 46670</strain>
    </source>
</reference>
<organism evidence="2 3">
    <name type="scientific">Kibdelosporangium banguiense</name>
    <dbReference type="NCBI Taxonomy" id="1365924"/>
    <lineage>
        <taxon>Bacteria</taxon>
        <taxon>Bacillati</taxon>
        <taxon>Actinomycetota</taxon>
        <taxon>Actinomycetes</taxon>
        <taxon>Pseudonocardiales</taxon>
        <taxon>Pseudonocardiaceae</taxon>
        <taxon>Kibdelosporangium</taxon>
    </lineage>
</organism>
<evidence type="ECO:0000313" key="2">
    <source>
        <dbReference type="EMBL" id="MBP2320447.1"/>
    </source>
</evidence>
<protein>
    <recommendedName>
        <fullName evidence="4">DUF3558 domain-containing protein</fullName>
    </recommendedName>
</protein>
<sequence>MKLRNVSALAAAIGLLAACSPSPAPSPPTATTSANTTTTSSVPAPLAPFAAAPCTLLTDAQRTALGNNGFVVRPGKVKTSAQVPACEFGDLNHRETGTLWVTAFVVTDSGLAKLATDHTQGFSPEYWKPDTLAGHPVIYYTRQSSPEFCDVAIGITDTTYVGVDVIQFNLMAPREQGSCKAATAVAEQMLATITGGK</sequence>
<dbReference type="EMBL" id="JAGINW010000001">
    <property type="protein sequence ID" value="MBP2320447.1"/>
    <property type="molecule type" value="Genomic_DNA"/>
</dbReference>
<dbReference type="InterPro" id="IPR024520">
    <property type="entry name" value="DUF3558"/>
</dbReference>
<keyword evidence="1" id="KW-0732">Signal</keyword>
<gene>
    <name evidence="2" type="ORF">JOF56_000832</name>
</gene>
<evidence type="ECO:0008006" key="4">
    <source>
        <dbReference type="Google" id="ProtNLM"/>
    </source>
</evidence>
<comment type="caution">
    <text evidence="2">The sequence shown here is derived from an EMBL/GenBank/DDBJ whole genome shotgun (WGS) entry which is preliminary data.</text>
</comment>
<dbReference type="RefSeq" id="WP_209634606.1">
    <property type="nucleotide sequence ID" value="NZ_JAGINW010000001.1"/>
</dbReference>
<dbReference type="PROSITE" id="PS51257">
    <property type="entry name" value="PROKAR_LIPOPROTEIN"/>
    <property type="match status" value="1"/>
</dbReference>
<feature type="chain" id="PRO_5045284761" description="DUF3558 domain-containing protein" evidence="1">
    <location>
        <begin position="25"/>
        <end position="197"/>
    </location>
</feature>